<protein>
    <submittedName>
        <fullName evidence="3">Thiol-disulfide isomerase</fullName>
    </submittedName>
</protein>
<dbReference type="PANTHER" id="PTHR15337">
    <property type="entry name" value="ANTERIOR GRADIENT PROTEIN-RELATED"/>
    <property type="match status" value="1"/>
</dbReference>
<dbReference type="GO" id="GO:0016853">
    <property type="term" value="F:isomerase activity"/>
    <property type="evidence" value="ECO:0007669"/>
    <property type="project" value="UniProtKB-KW"/>
</dbReference>
<dbReference type="Gene3D" id="3.40.30.10">
    <property type="entry name" value="Glutaredoxin"/>
    <property type="match status" value="1"/>
</dbReference>
<reference evidence="3 4" key="1">
    <citation type="submission" date="2015-01" db="EMBL/GenBank/DDBJ databases">
        <title>Rufibacter sp./DG31D/ whole genome sequencing.</title>
        <authorList>
            <person name="Kim M.K."/>
            <person name="Srinivasan S."/>
            <person name="Lee J.-J."/>
        </authorList>
    </citation>
    <scope>NUCLEOTIDE SEQUENCE [LARGE SCALE GENOMIC DNA]</scope>
    <source>
        <strain evidence="3 4">DG31D</strain>
    </source>
</reference>
<dbReference type="KEGG" id="ruf:TH63_05465"/>
<dbReference type="AlphaFoldDB" id="A0A0H4VII5"/>
<feature type="domain" description="Thioredoxin" evidence="2">
    <location>
        <begin position="3"/>
        <end position="140"/>
    </location>
</feature>
<dbReference type="InterPro" id="IPR051099">
    <property type="entry name" value="AGR/TXD"/>
</dbReference>
<organism evidence="3 4">
    <name type="scientific">Rufibacter radiotolerans</name>
    <dbReference type="NCBI Taxonomy" id="1379910"/>
    <lineage>
        <taxon>Bacteria</taxon>
        <taxon>Pseudomonadati</taxon>
        <taxon>Bacteroidota</taxon>
        <taxon>Cytophagia</taxon>
        <taxon>Cytophagales</taxon>
        <taxon>Hymenobacteraceae</taxon>
        <taxon>Rufibacter</taxon>
    </lineage>
</organism>
<dbReference type="InterPro" id="IPR013766">
    <property type="entry name" value="Thioredoxin_domain"/>
</dbReference>
<sequence>MNLLVLIFSSLFTFGPPAWVKDIEQAKKMSKENHKYILVNFSGSDWCGPCIKMEKEIFENPAFQTYATQNLVMVNADFPRQKKHQLDPKQKSLNEKLADQYNKTGIFPLTVLLDENGKVVKRWEGMPAKEAQSFIAQLQTVK</sequence>
<evidence type="ECO:0000259" key="2">
    <source>
        <dbReference type="PROSITE" id="PS51352"/>
    </source>
</evidence>
<dbReference type="STRING" id="1379910.TH63_05465"/>
<gene>
    <name evidence="3" type="ORF">TH63_05465</name>
</gene>
<dbReference type="Pfam" id="PF13899">
    <property type="entry name" value="Thioredoxin_7"/>
    <property type="match status" value="1"/>
</dbReference>
<dbReference type="EMBL" id="CP010777">
    <property type="protein sequence ID" value="AKQ45203.1"/>
    <property type="molecule type" value="Genomic_DNA"/>
</dbReference>
<dbReference type="RefSeq" id="WP_048920058.1">
    <property type="nucleotide sequence ID" value="NZ_CP010777.1"/>
</dbReference>
<accession>A0A0H4VII5</accession>
<dbReference type="InterPro" id="IPR036249">
    <property type="entry name" value="Thioredoxin-like_sf"/>
</dbReference>
<proteinExistence type="predicted"/>
<dbReference type="SUPFAM" id="SSF52833">
    <property type="entry name" value="Thioredoxin-like"/>
    <property type="match status" value="1"/>
</dbReference>
<dbReference type="Proteomes" id="UP000036458">
    <property type="component" value="Chromosome"/>
</dbReference>
<evidence type="ECO:0000313" key="3">
    <source>
        <dbReference type="EMBL" id="AKQ45203.1"/>
    </source>
</evidence>
<name>A0A0H4VII5_9BACT</name>
<keyword evidence="3" id="KW-0413">Isomerase</keyword>
<dbReference type="PROSITE" id="PS51352">
    <property type="entry name" value="THIOREDOXIN_2"/>
    <property type="match status" value="1"/>
</dbReference>
<keyword evidence="4" id="KW-1185">Reference proteome</keyword>
<keyword evidence="1" id="KW-0732">Signal</keyword>
<evidence type="ECO:0000313" key="4">
    <source>
        <dbReference type="Proteomes" id="UP000036458"/>
    </source>
</evidence>
<dbReference type="OrthoDB" id="981626at2"/>
<dbReference type="PATRIC" id="fig|1379910.4.peg.1193"/>
<dbReference type="PANTHER" id="PTHR15337:SF11">
    <property type="entry name" value="THIOREDOXIN DOMAIN-CONTAINING PROTEIN"/>
    <property type="match status" value="1"/>
</dbReference>
<evidence type="ECO:0000256" key="1">
    <source>
        <dbReference type="ARBA" id="ARBA00022729"/>
    </source>
</evidence>